<dbReference type="EMBL" id="CP063845">
    <property type="protein sequence ID" value="UFP93324.1"/>
    <property type="molecule type" value="Genomic_DNA"/>
</dbReference>
<name>A0ABY3PIB3_9CYAN</name>
<dbReference type="PANTHER" id="PTHR40279:SF3">
    <property type="entry name" value="4-AMINOBENZOATE SYNTHASE"/>
    <property type="match status" value="1"/>
</dbReference>
<evidence type="ECO:0000313" key="3">
    <source>
        <dbReference type="Proteomes" id="UP001054846"/>
    </source>
</evidence>
<dbReference type="Proteomes" id="UP001054846">
    <property type="component" value="Chromosome"/>
</dbReference>
<gene>
    <name evidence="2" type="ORF">ISF26_16150</name>
</gene>
<dbReference type="SUPFAM" id="SSF48613">
    <property type="entry name" value="Heme oxygenase-like"/>
    <property type="match status" value="1"/>
</dbReference>
<keyword evidence="3" id="KW-1185">Reference proteome</keyword>
<dbReference type="SMART" id="SM01236">
    <property type="entry name" value="Haem_oxygenase_2"/>
    <property type="match status" value="1"/>
</dbReference>
<proteinExistence type="predicted"/>
<dbReference type="Pfam" id="PF14518">
    <property type="entry name" value="Haem_oxygenas_2"/>
    <property type="match status" value="1"/>
</dbReference>
<dbReference type="PANTHER" id="PTHR40279">
    <property type="entry name" value="PQQC-LIKE PROTEIN"/>
    <property type="match status" value="1"/>
</dbReference>
<dbReference type="Gene3D" id="1.20.910.10">
    <property type="entry name" value="Heme oxygenase-like"/>
    <property type="match status" value="1"/>
</dbReference>
<evidence type="ECO:0000313" key="2">
    <source>
        <dbReference type="EMBL" id="UFP93324.1"/>
    </source>
</evidence>
<dbReference type="RefSeq" id="WP_230840323.1">
    <property type="nucleotide sequence ID" value="NZ_CP063845.1"/>
</dbReference>
<dbReference type="InterPro" id="IPR016084">
    <property type="entry name" value="Haem_Oase-like_multi-hlx"/>
</dbReference>
<dbReference type="InterPro" id="IPR039068">
    <property type="entry name" value="PqqC-like"/>
</dbReference>
<protein>
    <submittedName>
        <fullName evidence="2">Iron-containing redox enzyme family protein</fullName>
    </submittedName>
</protein>
<accession>A0ABY3PIB3</accession>
<keyword evidence="1" id="KW-0560">Oxidoreductase</keyword>
<organism evidence="2 3">
    <name type="scientific">Gloeobacter morelensis MG652769</name>
    <dbReference type="NCBI Taxonomy" id="2781736"/>
    <lineage>
        <taxon>Bacteria</taxon>
        <taxon>Bacillati</taxon>
        <taxon>Cyanobacteriota</taxon>
        <taxon>Cyanophyceae</taxon>
        <taxon>Gloeobacterales</taxon>
        <taxon>Gloeobacteraceae</taxon>
        <taxon>Gloeobacter</taxon>
        <taxon>Gloeobacter morelensis</taxon>
    </lineage>
</organism>
<sequence length="307" mass="33672">MQTLDASAKERHSAQLVVSVHGSGDAPCLQAAEVMRQVAARRKGSVQVLALPLDPSAPLGEADGLPVIAFGQRKVYTGCPTLEQAEELIRCEEIASRVSKYAIDKSAVVRLFAEGEVAVDPAALAHYYPISLDFPIFLARAIGHVRDENARLLLVGNLYEEHGNLDASQTHPELFRNYIRALDLNPDAFVNLDNAPAAAVVERYNAVCAEGPDHRALAMLYGFEKQFSPICTLLAAGLRRLELDEDAVRFFDVHSEVDVDHAEQLRFALFGACDSPRKWEEALEVAVEASGLLYHFFDTTLKPVPHA</sequence>
<reference evidence="2 3" key="1">
    <citation type="journal article" date="2021" name="Genome Biol. Evol.">
        <title>Complete Genome Sequencing of a Novel Gloeobacter Species from a Waterfall Cave in Mexico.</title>
        <authorList>
            <person name="Saw J.H."/>
            <person name="Cardona T."/>
            <person name="Montejano G."/>
        </authorList>
    </citation>
    <scope>NUCLEOTIDE SEQUENCE [LARGE SCALE GENOMIC DNA]</scope>
    <source>
        <strain evidence="2">MG652769</strain>
    </source>
</reference>
<evidence type="ECO:0000256" key="1">
    <source>
        <dbReference type="ARBA" id="ARBA00023002"/>
    </source>
</evidence>